<reference evidence="2 3" key="1">
    <citation type="journal article" date="2021" name="Sci. Rep.">
        <title>Chromosome anchoring in Senegalese sole (Solea senegalensis) reveals sex-associated markers and genome rearrangements in flatfish.</title>
        <authorList>
            <person name="Guerrero-Cozar I."/>
            <person name="Gomez-Garrido J."/>
            <person name="Berbel C."/>
            <person name="Martinez-Blanch J.F."/>
            <person name="Alioto T."/>
            <person name="Claros M.G."/>
            <person name="Gagnaire P.A."/>
            <person name="Manchado M."/>
        </authorList>
    </citation>
    <scope>NUCLEOTIDE SEQUENCE [LARGE SCALE GENOMIC DNA]</scope>
    <source>
        <strain evidence="2">Sse05_10M</strain>
    </source>
</reference>
<feature type="region of interest" description="Disordered" evidence="1">
    <location>
        <begin position="1"/>
        <end position="24"/>
    </location>
</feature>
<protein>
    <recommendedName>
        <fullName evidence="4">MAP3K12 binding inhibitory protein 1</fullName>
    </recommendedName>
</protein>
<feature type="compositionally biased region" description="Polar residues" evidence="1">
    <location>
        <begin position="97"/>
        <end position="116"/>
    </location>
</feature>
<dbReference type="EMBL" id="JAGKHQ010000008">
    <property type="protein sequence ID" value="KAG7511098.1"/>
    <property type="molecule type" value="Genomic_DNA"/>
</dbReference>
<name>A0AAV6RZR0_SOLSE</name>
<dbReference type="PANTHER" id="PTHR23404">
    <property type="entry name" value="MOLYBDOPTERIN SYNTHASE RELATED"/>
    <property type="match status" value="1"/>
</dbReference>
<evidence type="ECO:0000313" key="3">
    <source>
        <dbReference type="Proteomes" id="UP000693946"/>
    </source>
</evidence>
<evidence type="ECO:0008006" key="4">
    <source>
        <dbReference type="Google" id="ProtNLM"/>
    </source>
</evidence>
<evidence type="ECO:0000256" key="1">
    <source>
        <dbReference type="SAM" id="MobiDB-lite"/>
    </source>
</evidence>
<feature type="region of interest" description="Disordered" evidence="1">
    <location>
        <begin position="215"/>
        <end position="238"/>
    </location>
</feature>
<dbReference type="Proteomes" id="UP000693946">
    <property type="component" value="Linkage Group LG16"/>
</dbReference>
<gene>
    <name evidence="2" type="ORF">JOB18_039987</name>
</gene>
<comment type="caution">
    <text evidence="2">The sequence shown here is derived from an EMBL/GenBank/DDBJ whole genome shotgun (WGS) entry which is preliminary data.</text>
</comment>
<proteinExistence type="predicted"/>
<dbReference type="AlphaFoldDB" id="A0AAV6RZR0"/>
<organism evidence="2 3">
    <name type="scientific">Solea senegalensis</name>
    <name type="common">Senegalese sole</name>
    <dbReference type="NCBI Taxonomy" id="28829"/>
    <lineage>
        <taxon>Eukaryota</taxon>
        <taxon>Metazoa</taxon>
        <taxon>Chordata</taxon>
        <taxon>Craniata</taxon>
        <taxon>Vertebrata</taxon>
        <taxon>Euteleostomi</taxon>
        <taxon>Actinopterygii</taxon>
        <taxon>Neopterygii</taxon>
        <taxon>Teleostei</taxon>
        <taxon>Neoteleostei</taxon>
        <taxon>Acanthomorphata</taxon>
        <taxon>Carangaria</taxon>
        <taxon>Pleuronectiformes</taxon>
        <taxon>Pleuronectoidei</taxon>
        <taxon>Soleidae</taxon>
        <taxon>Solea</taxon>
    </lineage>
</organism>
<evidence type="ECO:0000313" key="2">
    <source>
        <dbReference type="EMBL" id="KAG7511098.1"/>
    </source>
</evidence>
<accession>A0AAV6RZR0</accession>
<feature type="region of interest" description="Disordered" evidence="1">
    <location>
        <begin position="94"/>
        <end position="123"/>
    </location>
</feature>
<keyword evidence="3" id="KW-1185">Reference proteome</keyword>
<sequence>MADTLMKASGDGSSPGPLRESGEMSSSTDCLRLLLKLLADFGNELKLGDGALRIEVNTGAVNPPSSAANVYRCLQEHINKLQAVSESLKTLVDADSRQSSTRYNTSDDAATSSALKEQTAPLSDHHPACLEATESQASADDVMVQIRAGKSEIERRISAFMERKQMEINENNVREFCNVIDCNQENSCARTDAVFTPYPGFKSHVKVTRVVNTYGPQTRGGGGQGEAGEQHRGPSTRHCGNAAIEERLHNIETHLKLPTAGPVPLSVYQRLKKLEDRILELEGLSPEYFESTSHLHKRPKPSPAQDCSLTELDEKINAVKAALLKRPGSIFCEEVEAEQDHIRVCIQRSAASPRSDIFSLERRSPMTSSSLSVLSPKPLVSSRQHISDGPKAQPQTALTISPCTPAHTPHPMCMNINLRYVHGCVVAVCLT</sequence>